<dbReference type="SUPFAM" id="SSF53335">
    <property type="entry name" value="S-adenosyl-L-methionine-dependent methyltransferases"/>
    <property type="match status" value="1"/>
</dbReference>
<dbReference type="Pfam" id="PF02719">
    <property type="entry name" value="Polysacc_synt_2"/>
    <property type="match status" value="1"/>
</dbReference>
<dbReference type="EMBL" id="BAAAET010000002">
    <property type="protein sequence ID" value="GAA0691851.1"/>
    <property type="molecule type" value="Genomic_DNA"/>
</dbReference>
<keyword evidence="2" id="KW-0472">Membrane</keyword>
<dbReference type="Gene3D" id="3.40.50.720">
    <property type="entry name" value="NAD(P)-binding Rossmann-like Domain"/>
    <property type="match status" value="2"/>
</dbReference>
<evidence type="ECO:0000256" key="1">
    <source>
        <dbReference type="ARBA" id="ARBA00007430"/>
    </source>
</evidence>
<name>A0ABP3TDT1_9GAMM</name>
<feature type="transmembrane region" description="Helical" evidence="2">
    <location>
        <begin position="96"/>
        <end position="120"/>
    </location>
</feature>
<gene>
    <name evidence="4" type="ORF">GCM10009104_18530</name>
</gene>
<feature type="domain" description="Polysaccharide biosynthesis protein CapD-like" evidence="3">
    <location>
        <begin position="299"/>
        <end position="592"/>
    </location>
</feature>
<organism evidence="4 5">
    <name type="scientific">Marinobacterium maritimum</name>
    <dbReference type="NCBI Taxonomy" id="500162"/>
    <lineage>
        <taxon>Bacteria</taxon>
        <taxon>Pseudomonadati</taxon>
        <taxon>Pseudomonadota</taxon>
        <taxon>Gammaproteobacteria</taxon>
        <taxon>Oceanospirillales</taxon>
        <taxon>Oceanospirillaceae</taxon>
        <taxon>Marinobacterium</taxon>
    </lineage>
</organism>
<dbReference type="PANTHER" id="PTHR43318:SF1">
    <property type="entry name" value="POLYSACCHARIDE BIOSYNTHESIS PROTEIN EPSC-RELATED"/>
    <property type="match status" value="1"/>
</dbReference>
<dbReference type="CDD" id="cd05237">
    <property type="entry name" value="UDP_invert_4-6DH_SDR_e"/>
    <property type="match status" value="1"/>
</dbReference>
<sequence length="653" mass="71197">MDLFDMDSTGVSSRSLHYRILTLGRNYKKALMVLADFIALPVALWSGYALRLSEWWPSAYMVEAWWLFIATPVVGLLVFMKLGLYRAVVRFMGAQAILAVFKGVVILAVLMWASAFFFNIDKFPRSVPVNFALAALVYVGGSRLLVRNYYHWLIGHYVKKEPVLIYGAGGSGVQLSTALAGGGEYVAVGFLDDDPALWKTTVSGMPVYDPTSIGQLIQSLGVTHVLLALPSASRSERRRILERLADHSVHVKTIPSMPELVSGEALATLREVDPEDLLGREPVPPVESLLASSIEDKVVLVSGAGGSIGSEICRQVLRNQPKALVLYELSEFALYSIEQELSKAAKAEGLNVPVYALLGSVLDAERVARIIDRFGVQTIYHAAAYKHVPMVEHNVFEGVRNNALGTRVMAEAALAAGVERFVLISTDKAVRPTNVMGATKRLAELVLQGLAERDSKTVFSMVRFGNVLGSSGSVVPLFRRQIEAGGPVTVTHPDITRFFMTIPEAASLVIQAGSMAKGGDVFVLDMGEPVKIVDLARRMIQLMGYEVRTEQHPDGDIAIEFSGLRPGEKLYEELLIGADVIGTEHPKIMRAHEELLPADQLQALLVQMSDAMAQDDSHQARKLLQQAVSGFTPSSPNMDLLLKAEVPAGNLVH</sequence>
<evidence type="ECO:0000313" key="5">
    <source>
        <dbReference type="Proteomes" id="UP001499915"/>
    </source>
</evidence>
<evidence type="ECO:0000256" key="2">
    <source>
        <dbReference type="SAM" id="Phobius"/>
    </source>
</evidence>
<proteinExistence type="inferred from homology"/>
<dbReference type="SUPFAM" id="SSF51735">
    <property type="entry name" value="NAD(P)-binding Rossmann-fold domains"/>
    <property type="match status" value="1"/>
</dbReference>
<evidence type="ECO:0000259" key="3">
    <source>
        <dbReference type="Pfam" id="PF02719"/>
    </source>
</evidence>
<feature type="transmembrane region" description="Helical" evidence="2">
    <location>
        <begin position="30"/>
        <end position="52"/>
    </location>
</feature>
<evidence type="ECO:0000313" key="4">
    <source>
        <dbReference type="EMBL" id="GAA0691851.1"/>
    </source>
</evidence>
<protein>
    <submittedName>
        <fullName evidence="4">Nucleoside-diphosphate sugar epimerase/dehydratase</fullName>
    </submittedName>
</protein>
<dbReference type="InterPro" id="IPR003869">
    <property type="entry name" value="Polysac_CapD-like"/>
</dbReference>
<dbReference type="Pfam" id="PF13727">
    <property type="entry name" value="CoA_binding_3"/>
    <property type="match status" value="1"/>
</dbReference>
<comment type="similarity">
    <text evidence="1">Belongs to the polysaccharide synthase family.</text>
</comment>
<dbReference type="InterPro" id="IPR036291">
    <property type="entry name" value="NAD(P)-bd_dom_sf"/>
</dbReference>
<keyword evidence="2" id="KW-0812">Transmembrane</keyword>
<feature type="transmembrane region" description="Helical" evidence="2">
    <location>
        <begin position="64"/>
        <end position="84"/>
    </location>
</feature>
<keyword evidence="2" id="KW-1133">Transmembrane helix</keyword>
<dbReference type="InterPro" id="IPR051203">
    <property type="entry name" value="Polysaccharide_Synthase-Rel"/>
</dbReference>
<keyword evidence="5" id="KW-1185">Reference proteome</keyword>
<dbReference type="Proteomes" id="UP001499915">
    <property type="component" value="Unassembled WGS sequence"/>
</dbReference>
<accession>A0ABP3TDT1</accession>
<reference evidence="5" key="1">
    <citation type="journal article" date="2019" name="Int. J. Syst. Evol. Microbiol.">
        <title>The Global Catalogue of Microorganisms (GCM) 10K type strain sequencing project: providing services to taxonomists for standard genome sequencing and annotation.</title>
        <authorList>
            <consortium name="The Broad Institute Genomics Platform"/>
            <consortium name="The Broad Institute Genome Sequencing Center for Infectious Disease"/>
            <person name="Wu L."/>
            <person name="Ma J."/>
        </authorList>
    </citation>
    <scope>NUCLEOTIDE SEQUENCE [LARGE SCALE GENOMIC DNA]</scope>
    <source>
        <strain evidence="5">JCM 15134</strain>
    </source>
</reference>
<dbReference type="PANTHER" id="PTHR43318">
    <property type="entry name" value="UDP-N-ACETYLGLUCOSAMINE 4,6-DEHYDRATASE"/>
    <property type="match status" value="1"/>
</dbReference>
<comment type="caution">
    <text evidence="4">The sequence shown here is derived from an EMBL/GenBank/DDBJ whole genome shotgun (WGS) entry which is preliminary data.</text>
</comment>
<dbReference type="InterPro" id="IPR029063">
    <property type="entry name" value="SAM-dependent_MTases_sf"/>
</dbReference>